<evidence type="ECO:0000259" key="12">
    <source>
        <dbReference type="PROSITE" id="PS52040"/>
    </source>
</evidence>
<keyword evidence="5" id="KW-0547">Nucleotide-binding</keyword>
<dbReference type="Proteomes" id="UP000278143">
    <property type="component" value="Unassembled WGS sequence"/>
</dbReference>
<dbReference type="Gene3D" id="3.90.199.10">
    <property type="entry name" value="Topoisomerase II, domain 5"/>
    <property type="match status" value="1"/>
</dbReference>
<evidence type="ECO:0000313" key="13">
    <source>
        <dbReference type="EMBL" id="RKP23009.1"/>
    </source>
</evidence>
<feature type="active site" description="O-(5'-phospho-DNA)-tyrosine intermediate" evidence="10">
    <location>
        <position position="124"/>
    </location>
</feature>
<dbReference type="EC" id="5.6.2.2" evidence="4"/>
<keyword evidence="7 10" id="KW-0799">Topoisomerase</keyword>
<dbReference type="InterPro" id="IPR001154">
    <property type="entry name" value="TopoII_euk"/>
</dbReference>
<evidence type="ECO:0000256" key="1">
    <source>
        <dbReference type="ARBA" id="ARBA00000185"/>
    </source>
</evidence>
<proteinExistence type="inferred from homology"/>
<comment type="cofactor">
    <cofactor evidence="2">
        <name>Mg(2+)</name>
        <dbReference type="ChEBI" id="CHEBI:18420"/>
    </cofactor>
</comment>
<dbReference type="SUPFAM" id="SSF56719">
    <property type="entry name" value="Type II DNA topoisomerase"/>
    <property type="match status" value="1"/>
</dbReference>
<keyword evidence="14" id="KW-1185">Reference proteome</keyword>
<dbReference type="EMBL" id="KZ991399">
    <property type="protein sequence ID" value="RKP23009.1"/>
    <property type="molecule type" value="Genomic_DNA"/>
</dbReference>
<accession>A0A4V1J0W8</accession>
<dbReference type="Gene3D" id="3.40.50.670">
    <property type="match status" value="1"/>
</dbReference>
<dbReference type="Pfam" id="PF00521">
    <property type="entry name" value="DNA_topoisoIV"/>
    <property type="match status" value="1"/>
</dbReference>
<evidence type="ECO:0000313" key="14">
    <source>
        <dbReference type="Proteomes" id="UP000278143"/>
    </source>
</evidence>
<dbReference type="InterPro" id="IPR013757">
    <property type="entry name" value="Topo_IIA_A_a_sf"/>
</dbReference>
<evidence type="ECO:0000256" key="3">
    <source>
        <dbReference type="ARBA" id="ARBA00011080"/>
    </source>
</evidence>
<feature type="domain" description="Topo IIA-type catalytic" evidence="12">
    <location>
        <begin position="34"/>
        <end position="461"/>
    </location>
</feature>
<dbReference type="AlphaFoldDB" id="A0A4V1J0W8"/>
<reference evidence="14" key="1">
    <citation type="journal article" date="2018" name="Nat. Microbiol.">
        <title>Leveraging single-cell genomics to expand the fungal tree of life.</title>
        <authorList>
            <person name="Ahrendt S.R."/>
            <person name="Quandt C.A."/>
            <person name="Ciobanu D."/>
            <person name="Clum A."/>
            <person name="Salamov A."/>
            <person name="Andreopoulos B."/>
            <person name="Cheng J.F."/>
            <person name="Woyke T."/>
            <person name="Pelin A."/>
            <person name="Henrissat B."/>
            <person name="Reynolds N.K."/>
            <person name="Benny G.L."/>
            <person name="Smith M.E."/>
            <person name="James T.Y."/>
            <person name="Grigoriev I.V."/>
        </authorList>
    </citation>
    <scope>NUCLEOTIDE SEQUENCE [LARGE SCALE GENOMIC DNA]</scope>
    <source>
        <strain evidence="14">Benny S71-1</strain>
    </source>
</reference>
<dbReference type="InterPro" id="IPR013760">
    <property type="entry name" value="Topo_IIA-like_dom_sf"/>
</dbReference>
<dbReference type="GO" id="GO:0006265">
    <property type="term" value="P:DNA topological change"/>
    <property type="evidence" value="ECO:0007669"/>
    <property type="project" value="UniProtKB-UniRule"/>
</dbReference>
<evidence type="ECO:0000256" key="9">
    <source>
        <dbReference type="ARBA" id="ARBA00023235"/>
    </source>
</evidence>
<evidence type="ECO:0000256" key="8">
    <source>
        <dbReference type="ARBA" id="ARBA00023125"/>
    </source>
</evidence>
<evidence type="ECO:0000256" key="2">
    <source>
        <dbReference type="ARBA" id="ARBA00001946"/>
    </source>
</evidence>
<keyword evidence="11" id="KW-0175">Coiled coil</keyword>
<name>A0A4V1J0W8_9FUNG</name>
<dbReference type="GO" id="GO:0003677">
    <property type="term" value="F:DNA binding"/>
    <property type="evidence" value="ECO:0007669"/>
    <property type="project" value="UniProtKB-UniRule"/>
</dbReference>
<sequence>PGTYMDHDVDEIPIGDFINKELVLFSMADNVRSIPSMVDGLKPGQRKVLYGCFKQKLKGEVKVAQLVGYVSGNIGYHHGDQSLAATIVGMAQDFVGSNNCNLLMPIGQFGTRLQGGKDAASARYIFTSLSPITRTLFHMGDDQLLNYLNDEGKMIEPEWYMPILPMVLVNGSEGIGTGWSSSIPNYNPKDIAENILRMMDGGEPEPMHPWYRGFEGTIERSDDRYKVTGKLQKIDSNTIEITELPIRSWTQNYKEQLESWLTGTEKTPAFIKDYKEYHTDTKVHFIITLTDENMRKAEEEGLEKRFKMSTTISTNNMVCFDSEGRIKRYESAEEILREFYGLRLVYYQRRKEWLTNQLTTEWSKLDNRVRFILEIIQGSLVVQNRKRKTILEELRKRGYAAFPKQGANGGKDHGYDYLLSMPIWSLTEEKVERLKKELAEKQRELDVLLGKDTKDLWREDLGIFMAEWEASQQSARACP</sequence>
<dbReference type="GO" id="GO:0005524">
    <property type="term" value="F:ATP binding"/>
    <property type="evidence" value="ECO:0007669"/>
    <property type="project" value="UniProtKB-KW"/>
</dbReference>
<dbReference type="FunFam" id="3.30.1360.40:FF:000003">
    <property type="entry name" value="DNA topoisomerase 2"/>
    <property type="match status" value="1"/>
</dbReference>
<dbReference type="InterPro" id="IPR050634">
    <property type="entry name" value="DNA_Topoisomerase_II"/>
</dbReference>
<gene>
    <name evidence="13" type="ORF">SYNPS1DRAFT_19261</name>
</gene>
<evidence type="ECO:0000256" key="4">
    <source>
        <dbReference type="ARBA" id="ARBA00012895"/>
    </source>
</evidence>
<dbReference type="Gene3D" id="1.10.268.10">
    <property type="entry name" value="Topoisomerase, domain 3"/>
    <property type="match status" value="1"/>
</dbReference>
<feature type="non-terminal residue" evidence="13">
    <location>
        <position position="1"/>
    </location>
</feature>
<dbReference type="GO" id="GO:0005634">
    <property type="term" value="C:nucleus"/>
    <property type="evidence" value="ECO:0007669"/>
    <property type="project" value="TreeGrafter"/>
</dbReference>
<dbReference type="InterPro" id="IPR013759">
    <property type="entry name" value="Topo_IIA_B_C"/>
</dbReference>
<evidence type="ECO:0000256" key="11">
    <source>
        <dbReference type="SAM" id="Coils"/>
    </source>
</evidence>
<feature type="coiled-coil region" evidence="11">
    <location>
        <begin position="424"/>
        <end position="451"/>
    </location>
</feature>
<keyword evidence="8 10" id="KW-0238">DNA-binding</keyword>
<dbReference type="GO" id="GO:0003918">
    <property type="term" value="F:DNA topoisomerase type II (double strand cut, ATP-hydrolyzing) activity"/>
    <property type="evidence" value="ECO:0007669"/>
    <property type="project" value="UniProtKB-EC"/>
</dbReference>
<evidence type="ECO:0000256" key="6">
    <source>
        <dbReference type="ARBA" id="ARBA00022840"/>
    </source>
</evidence>
<dbReference type="InterPro" id="IPR002205">
    <property type="entry name" value="Topo_IIA_dom_A"/>
</dbReference>
<dbReference type="SMART" id="SM00434">
    <property type="entry name" value="TOP4c"/>
    <property type="match status" value="1"/>
</dbReference>
<evidence type="ECO:0000256" key="10">
    <source>
        <dbReference type="PROSITE-ProRule" id="PRU01384"/>
    </source>
</evidence>
<dbReference type="PRINTS" id="PR01158">
    <property type="entry name" value="TOPISMRASEII"/>
</dbReference>
<keyword evidence="9 10" id="KW-0413">Isomerase</keyword>
<dbReference type="CDD" id="cd00187">
    <property type="entry name" value="TOP4c"/>
    <property type="match status" value="1"/>
</dbReference>
<dbReference type="OrthoDB" id="276498at2759"/>
<dbReference type="FunFam" id="3.90.199.10:FF:000002">
    <property type="entry name" value="DNA topoisomerase 2"/>
    <property type="match status" value="1"/>
</dbReference>
<keyword evidence="6" id="KW-0067">ATP-binding</keyword>
<dbReference type="GO" id="GO:0000819">
    <property type="term" value="P:sister chromatid segregation"/>
    <property type="evidence" value="ECO:0007669"/>
    <property type="project" value="TreeGrafter"/>
</dbReference>
<dbReference type="PANTHER" id="PTHR10169">
    <property type="entry name" value="DNA TOPOISOMERASE/GYRASE"/>
    <property type="match status" value="1"/>
</dbReference>
<evidence type="ECO:0000256" key="5">
    <source>
        <dbReference type="ARBA" id="ARBA00022741"/>
    </source>
</evidence>
<comment type="catalytic activity">
    <reaction evidence="1 10">
        <text>ATP-dependent breakage, passage and rejoining of double-stranded DNA.</text>
        <dbReference type="EC" id="5.6.2.2"/>
    </reaction>
</comment>
<dbReference type="PROSITE" id="PS52040">
    <property type="entry name" value="TOPO_IIA"/>
    <property type="match status" value="1"/>
</dbReference>
<organism evidence="13 14">
    <name type="scientific">Syncephalis pseudoplumigaleata</name>
    <dbReference type="NCBI Taxonomy" id="1712513"/>
    <lineage>
        <taxon>Eukaryota</taxon>
        <taxon>Fungi</taxon>
        <taxon>Fungi incertae sedis</taxon>
        <taxon>Zoopagomycota</taxon>
        <taxon>Zoopagomycotina</taxon>
        <taxon>Zoopagomycetes</taxon>
        <taxon>Zoopagales</taxon>
        <taxon>Piptocephalidaceae</taxon>
        <taxon>Syncephalis</taxon>
    </lineage>
</organism>
<dbReference type="PANTHER" id="PTHR10169:SF38">
    <property type="entry name" value="DNA TOPOISOMERASE 2"/>
    <property type="match status" value="1"/>
</dbReference>
<comment type="similarity">
    <text evidence="3">Belongs to the type II topoisomerase family.</text>
</comment>
<evidence type="ECO:0000256" key="7">
    <source>
        <dbReference type="ARBA" id="ARBA00023029"/>
    </source>
</evidence>
<protein>
    <recommendedName>
        <fullName evidence="4">DNA topoisomerase (ATP-hydrolyzing)</fullName>
        <ecNumber evidence="4">5.6.2.2</ecNumber>
    </recommendedName>
</protein>
<dbReference type="GO" id="GO:0000712">
    <property type="term" value="P:resolution of meiotic recombination intermediates"/>
    <property type="evidence" value="ECO:0007669"/>
    <property type="project" value="TreeGrafter"/>
</dbReference>
<dbReference type="InterPro" id="IPR013758">
    <property type="entry name" value="Topo_IIA_A/C_ab"/>
</dbReference>
<dbReference type="Gene3D" id="3.30.1360.40">
    <property type="match status" value="1"/>
</dbReference>